<dbReference type="eggNOG" id="arCOG06912">
    <property type="taxonomic scope" value="Archaea"/>
</dbReference>
<dbReference type="EMBL" id="AP011532">
    <property type="protein sequence ID" value="BAI62603.1"/>
    <property type="molecule type" value="Genomic_DNA"/>
</dbReference>
<organism evidence="4 5">
    <name type="scientific">Methanocella paludicola (strain DSM 17711 / JCM 13418 / NBRC 101707 / SANAE)</name>
    <dbReference type="NCBI Taxonomy" id="304371"/>
    <lineage>
        <taxon>Archaea</taxon>
        <taxon>Methanobacteriati</taxon>
        <taxon>Methanobacteriota</taxon>
        <taxon>Stenosarchaea group</taxon>
        <taxon>Methanomicrobia</taxon>
        <taxon>Methanocellales</taxon>
        <taxon>Methanocellaceae</taxon>
        <taxon>Methanocella</taxon>
    </lineage>
</organism>
<dbReference type="InterPro" id="IPR026371">
    <property type="entry name" value="PGF_CTERM"/>
</dbReference>
<dbReference type="RefSeq" id="WP_012901277.1">
    <property type="nucleotide sequence ID" value="NC_013665.1"/>
</dbReference>
<evidence type="ECO:0000313" key="4">
    <source>
        <dbReference type="EMBL" id="BAI62603.1"/>
    </source>
</evidence>
<dbReference type="Pfam" id="PF18204">
    <property type="entry name" value="PGF-CTERM"/>
    <property type="match status" value="1"/>
</dbReference>
<keyword evidence="1" id="KW-0732">Signal</keyword>
<dbReference type="KEGG" id="mpd:MCP_2531"/>
<accession>D1Z1N1</accession>
<dbReference type="GeneID" id="8682281"/>
<gene>
    <name evidence="4" type="ordered locus">MCP_2531</name>
</gene>
<evidence type="ECO:0000313" key="5">
    <source>
        <dbReference type="Proteomes" id="UP000001882"/>
    </source>
</evidence>
<protein>
    <recommendedName>
        <fullName evidence="3">PGF-CTERM archaeal protein-sorting signal domain-containing protein</fullName>
    </recommendedName>
</protein>
<dbReference type="Proteomes" id="UP000001882">
    <property type="component" value="Chromosome"/>
</dbReference>
<feature type="region of interest" description="Disordered" evidence="2">
    <location>
        <begin position="286"/>
        <end position="306"/>
    </location>
</feature>
<feature type="region of interest" description="Disordered" evidence="2">
    <location>
        <begin position="203"/>
        <end position="224"/>
    </location>
</feature>
<dbReference type="InParanoid" id="D1Z1N1"/>
<dbReference type="OrthoDB" id="383830at2157"/>
<proteinExistence type="predicted"/>
<evidence type="ECO:0000256" key="1">
    <source>
        <dbReference type="ARBA" id="ARBA00022729"/>
    </source>
</evidence>
<reference evidence="4 5" key="2">
    <citation type="journal article" date="2008" name="Int. J. Syst. Evol. Microbiol.">
        <title>Methanocella paludicola gen. nov., sp. nov., a methane-producing archaeon, the first isolate of the lineage 'Rice Cluster I', and proposal of the new archaeal order Methanocellales ord. nov.</title>
        <authorList>
            <person name="Sakai S."/>
            <person name="Imachi H."/>
            <person name="Hanada S."/>
            <person name="Ohashi A."/>
            <person name="Harada H."/>
            <person name="Kamagata Y."/>
        </authorList>
    </citation>
    <scope>NUCLEOTIDE SEQUENCE [LARGE SCALE GENOMIC DNA]</scope>
    <source>
        <strain evidence="5">DSM 17711 / JCM 13418 / NBRC 101707 / SANAE</strain>
    </source>
</reference>
<feature type="domain" description="PGF-CTERM archaeal protein-sorting signal" evidence="3">
    <location>
        <begin position="311"/>
        <end position="332"/>
    </location>
</feature>
<evidence type="ECO:0000259" key="3">
    <source>
        <dbReference type="Pfam" id="PF18204"/>
    </source>
</evidence>
<evidence type="ECO:0000256" key="2">
    <source>
        <dbReference type="SAM" id="MobiDB-lite"/>
    </source>
</evidence>
<dbReference type="AlphaFoldDB" id="D1Z1N1"/>
<keyword evidence="5" id="KW-1185">Reference proteome</keyword>
<sequence>MKTKAIISLLMMVAVILGSAIAMAANFTANPLTDVTSGGWTTTQGSFKVNSAGDGIISNDTAYACKAVHPVTTDASGAFSFESTFKLNNEDCDVHVGVSSGMNSGDITVGYIHGGFFTAVKDNSVIDHYFGGVPDTGATYTGKITSTDGNSFTCSLYQGSTMMGSYTYQSGFKPAYVVLYIENLNATNGPTIYSVNFQSQAAASPTPTVSPSATATPTPTQTPTKVNYDLQAIRDFYAKQPVEHMSNQSVVYNPDGTIKQVITGTQTTPVVSPTLQPTVKPNVTATATATPAPSNATAVPSTPAPTKAQSPGFEIVLATMGMLAALALITRKKK</sequence>
<reference evidence="5" key="3">
    <citation type="journal article" date="2011" name="PLoS ONE">
        <title>Genome sequence of a mesophilic hydrogenotrophic methanogen Methanocella paludicola, the first cultivated representative of the order Methanocellales.</title>
        <authorList>
            <person name="Sakai S."/>
            <person name="Takaki Y."/>
            <person name="Shimamura S."/>
            <person name="Sekine M."/>
            <person name="Tajima T."/>
            <person name="Kosugi H."/>
            <person name="Ichikawa N."/>
            <person name="Tasumi E."/>
            <person name="Hiraki A.T."/>
            <person name="Shimizu A."/>
            <person name="Kato Y."/>
            <person name="Nishiko R."/>
            <person name="Mori K."/>
            <person name="Fujita N."/>
            <person name="Imachi H."/>
            <person name="Takai K."/>
        </authorList>
    </citation>
    <scope>NUCLEOTIDE SEQUENCE [LARGE SCALE GENOMIC DNA]</scope>
    <source>
        <strain evidence="5">DSM 17711 / JCM 13418 / NBRC 101707 / SANAE</strain>
    </source>
</reference>
<dbReference type="PATRIC" id="fig|304371.9.peg.2584"/>
<name>D1Z1N1_METPS</name>
<reference evidence="4 5" key="1">
    <citation type="journal article" date="2007" name="Appl. Environ. Microbiol.">
        <title>Isolation of key methanogens for global methane emission from rice paddy fields: a novel isolate affiliated with the clone cluster rice cluster I.</title>
        <authorList>
            <person name="Sakai S."/>
            <person name="Imachi H."/>
            <person name="Sekiguchi Y."/>
            <person name="Ohashi A."/>
            <person name="Harada H."/>
            <person name="Kamagata Y."/>
        </authorList>
    </citation>
    <scope>NUCLEOTIDE SEQUENCE [LARGE SCALE GENOMIC DNA]</scope>
    <source>
        <strain evidence="5">DSM 17711 / JCM 13418 / NBRC 101707 / SANAE</strain>
    </source>
</reference>